<proteinExistence type="predicted"/>
<sequence>MFTAPTKAGSRPDFHSWESRWSAGFLGGHSVPLSLHSGVAPYPARFALIGSQYPLTSDDFAAQLVQRPAAPCVLFRPHTALITCVTPIAVSRGGGGSSWILWEQLASRPLRSRVAPPCQSSLSLSHFTCFHFPMVQLVSVTQLSQCSDYTRWTLHRRPKCQLLRTRGTNGRTRLPTQARHGLYSRAALAQRVICISSRAEGAHQDEPGSIPGRFTLGFSHVAIVLGDTACRRVLSGYSRFPRPLIPALLHPRVSFHVVSGDDWHLRVPAGKSVTQSVASPWVLRASEGERLNMEQRWNERMGGTIYPRGNPPTRGNVRHEYAFRMKILQEEYGATIVCFTDTRPCRVKTSVIFRGSTRNFRPIRIAESVMESAIQFTYTQAITATATSKVGGAPQELPAKFITSEIKPAELCEHNLNITCAQMNTSVEQAVVAKTRRFQSSRSADMQSSSAVCTGNSAGFVVAAASAGSHSTARKLLKPTTNALGSTNFRKYWTQFAFPVRHCWGGVSPADLHKGLVVFDTVVVWLDNSPLTKENRVRFPNGLASGFSRTGIVPGDAADRRVFTGDLPFTPPLHSSAAPYTSRFTLIGSQDLGCYEPRKSLRSPQRNFSSKLPRAPGVTTWRWSMKATSSYVTVSFHAEGREEFAQNLSTTMKEPRRLLVPIAGTGDMQTTGWVKSGVRVLTLVEGLLLSGDERLAIVVVVVGPVSLLRPRLDAAQEPLLLLVAVGRARVRTATVGRGRVALHVAVLLVAGARSSIVSCATHLTITHLASPPLSTTRVFIEDVASYSKGCSRNLRLGPLSTRGHPYVIVEVPVDQDRPYQGVDTRQTRRSMSRRMAFARLFRTESAHVWKPGVVLQPIPSRGIKQCACTAPSAVRGPRRLRKIGTIQVVITIINPPSTTTRLYCPSSRLCGHRLSGDVALRALYHIVVFSVVTKSPFYAFSHCADFNAHYPSLQRRERPFRGLRLDANWGRTAKTRHHGMLNTIFLQPVDRKYKVESQLFSEWKFAVSH</sequence>
<dbReference type="EMBL" id="JARBHB010000003">
    <property type="protein sequence ID" value="KAJ8889008.1"/>
    <property type="molecule type" value="Genomic_DNA"/>
</dbReference>
<evidence type="ECO:0000313" key="2">
    <source>
        <dbReference type="Proteomes" id="UP001159363"/>
    </source>
</evidence>
<organism evidence="1 2">
    <name type="scientific">Dryococelus australis</name>
    <dbReference type="NCBI Taxonomy" id="614101"/>
    <lineage>
        <taxon>Eukaryota</taxon>
        <taxon>Metazoa</taxon>
        <taxon>Ecdysozoa</taxon>
        <taxon>Arthropoda</taxon>
        <taxon>Hexapoda</taxon>
        <taxon>Insecta</taxon>
        <taxon>Pterygota</taxon>
        <taxon>Neoptera</taxon>
        <taxon>Polyneoptera</taxon>
        <taxon>Phasmatodea</taxon>
        <taxon>Verophasmatodea</taxon>
        <taxon>Anareolatae</taxon>
        <taxon>Phasmatidae</taxon>
        <taxon>Eurycanthinae</taxon>
        <taxon>Dryococelus</taxon>
    </lineage>
</organism>
<gene>
    <name evidence="1" type="ORF">PR048_008502</name>
</gene>
<reference evidence="1 2" key="1">
    <citation type="submission" date="2023-02" db="EMBL/GenBank/DDBJ databases">
        <title>LHISI_Scaffold_Assembly.</title>
        <authorList>
            <person name="Stuart O.P."/>
            <person name="Cleave R."/>
            <person name="Magrath M.J.L."/>
            <person name="Mikheyev A.S."/>
        </authorList>
    </citation>
    <scope>NUCLEOTIDE SEQUENCE [LARGE SCALE GENOMIC DNA]</scope>
    <source>
        <strain evidence="1">Daus_M_001</strain>
        <tissue evidence="1">Leg muscle</tissue>
    </source>
</reference>
<protein>
    <submittedName>
        <fullName evidence="1">Uncharacterized protein</fullName>
    </submittedName>
</protein>
<evidence type="ECO:0000313" key="1">
    <source>
        <dbReference type="EMBL" id="KAJ8889008.1"/>
    </source>
</evidence>
<name>A0ABQ9HXA8_9NEOP</name>
<comment type="caution">
    <text evidence="1">The sequence shown here is derived from an EMBL/GenBank/DDBJ whole genome shotgun (WGS) entry which is preliminary data.</text>
</comment>
<keyword evidence="2" id="KW-1185">Reference proteome</keyword>
<dbReference type="Proteomes" id="UP001159363">
    <property type="component" value="Chromosome 3"/>
</dbReference>
<accession>A0ABQ9HXA8</accession>